<feature type="transmembrane region" description="Helical" evidence="8">
    <location>
        <begin position="42"/>
        <end position="65"/>
    </location>
</feature>
<evidence type="ECO:0000256" key="2">
    <source>
        <dbReference type="ARBA" id="ARBA00022475"/>
    </source>
</evidence>
<dbReference type="PANTHER" id="PTHR39583">
    <property type="entry name" value="TYPE II SECRETION SYSTEM PROTEIN J-RELATED"/>
    <property type="match status" value="1"/>
</dbReference>
<dbReference type="AlphaFoldDB" id="A0A9X1ULU5"/>
<dbReference type="SUPFAM" id="SSF54523">
    <property type="entry name" value="Pili subunits"/>
    <property type="match status" value="2"/>
</dbReference>
<dbReference type="InterPro" id="IPR045584">
    <property type="entry name" value="Pilin-like"/>
</dbReference>
<sequence length="253" mass="27415">MRRTGRCDPSMSRARASLERRLELHGRHGLPVGREPSRARRAAGFTLIELLVAIAILAVVAILSWRGLDQIVRGREIVTHSMAEERVFAQMFDQMRIDARQAVSDDEAGAPAVFVDGGALQIVRAFAVPPGAAPRLQVVRYRVSNGRVVRYASPPLANLGELRRALRGGEGDAWSALPMMQGVGAIDARLYLPKEGWTSNMDGVRQQIAANNSSVKVPQLGNAPVPRAVTGLEVSVSARSLARPVTRVFLVGE</sequence>
<dbReference type="InterPro" id="IPR012902">
    <property type="entry name" value="N_methyl_site"/>
</dbReference>
<dbReference type="GO" id="GO:0005886">
    <property type="term" value="C:plasma membrane"/>
    <property type="evidence" value="ECO:0007669"/>
    <property type="project" value="UniProtKB-SubCell"/>
</dbReference>
<evidence type="ECO:0000256" key="1">
    <source>
        <dbReference type="ARBA" id="ARBA00004377"/>
    </source>
</evidence>
<evidence type="ECO:0000256" key="3">
    <source>
        <dbReference type="ARBA" id="ARBA00022481"/>
    </source>
</evidence>
<name>A0A9X1ULU5_9BURK</name>
<gene>
    <name evidence="9" type="ORF">L5014_31340</name>
</gene>
<evidence type="ECO:0000256" key="8">
    <source>
        <dbReference type="SAM" id="Phobius"/>
    </source>
</evidence>
<dbReference type="NCBIfam" id="TIGR02532">
    <property type="entry name" value="IV_pilin_GFxxxE"/>
    <property type="match status" value="1"/>
</dbReference>
<dbReference type="EMBL" id="JAKLJA010000042">
    <property type="protein sequence ID" value="MCG5077786.1"/>
    <property type="molecule type" value="Genomic_DNA"/>
</dbReference>
<protein>
    <submittedName>
        <fullName evidence="9">Prepilin-type N-terminal cleavage/methylation domain-containing protein</fullName>
    </submittedName>
</protein>
<evidence type="ECO:0000313" key="9">
    <source>
        <dbReference type="EMBL" id="MCG5077786.1"/>
    </source>
</evidence>
<keyword evidence="6 8" id="KW-1133">Transmembrane helix</keyword>
<dbReference type="Proteomes" id="UP001139308">
    <property type="component" value="Unassembled WGS sequence"/>
</dbReference>
<keyword evidence="3" id="KW-0488">Methylation</keyword>
<dbReference type="Pfam" id="PF07963">
    <property type="entry name" value="N_methyl"/>
    <property type="match status" value="1"/>
</dbReference>
<dbReference type="InterPro" id="IPR051621">
    <property type="entry name" value="T2SS_protein_J"/>
</dbReference>
<evidence type="ECO:0000256" key="7">
    <source>
        <dbReference type="ARBA" id="ARBA00023136"/>
    </source>
</evidence>
<dbReference type="PROSITE" id="PS00409">
    <property type="entry name" value="PROKAR_NTER_METHYL"/>
    <property type="match status" value="1"/>
</dbReference>
<evidence type="ECO:0000256" key="4">
    <source>
        <dbReference type="ARBA" id="ARBA00022519"/>
    </source>
</evidence>
<comment type="subcellular location">
    <subcellularLocation>
        <location evidence="1">Cell inner membrane</location>
        <topology evidence="1">Single-pass membrane protein</topology>
    </subcellularLocation>
</comment>
<keyword evidence="5 8" id="KW-0812">Transmembrane</keyword>
<organism evidence="9 10">
    <name type="scientific">Paraburkholderia tagetis</name>
    <dbReference type="NCBI Taxonomy" id="2913261"/>
    <lineage>
        <taxon>Bacteria</taxon>
        <taxon>Pseudomonadati</taxon>
        <taxon>Pseudomonadota</taxon>
        <taxon>Betaproteobacteria</taxon>
        <taxon>Burkholderiales</taxon>
        <taxon>Burkholderiaceae</taxon>
        <taxon>Paraburkholderia</taxon>
    </lineage>
</organism>
<keyword evidence="4" id="KW-0997">Cell inner membrane</keyword>
<dbReference type="PANTHER" id="PTHR39583:SF2">
    <property type="entry name" value="TYPE II SECRETION SYSTEM PROTEIN J"/>
    <property type="match status" value="1"/>
</dbReference>
<dbReference type="GO" id="GO:0015628">
    <property type="term" value="P:protein secretion by the type II secretion system"/>
    <property type="evidence" value="ECO:0007669"/>
    <property type="project" value="TreeGrafter"/>
</dbReference>
<keyword evidence="10" id="KW-1185">Reference proteome</keyword>
<evidence type="ECO:0000256" key="6">
    <source>
        <dbReference type="ARBA" id="ARBA00022989"/>
    </source>
</evidence>
<keyword evidence="7 8" id="KW-0472">Membrane</keyword>
<evidence type="ECO:0000256" key="5">
    <source>
        <dbReference type="ARBA" id="ARBA00022692"/>
    </source>
</evidence>
<accession>A0A9X1ULU5</accession>
<evidence type="ECO:0000313" key="10">
    <source>
        <dbReference type="Proteomes" id="UP001139308"/>
    </source>
</evidence>
<keyword evidence="2" id="KW-1003">Cell membrane</keyword>
<reference evidence="9" key="1">
    <citation type="submission" date="2022-01" db="EMBL/GenBank/DDBJ databases">
        <title>Genome sequence and assembly of Parabukholderia sp. RG36.</title>
        <authorList>
            <person name="Chhetri G."/>
        </authorList>
    </citation>
    <scope>NUCLEOTIDE SEQUENCE</scope>
    <source>
        <strain evidence="9">RG36</strain>
    </source>
</reference>
<proteinExistence type="predicted"/>
<comment type="caution">
    <text evidence="9">The sequence shown here is derived from an EMBL/GenBank/DDBJ whole genome shotgun (WGS) entry which is preliminary data.</text>
</comment>